<name>A0A3B3ZW10_9GOBI</name>
<keyword evidence="1" id="KW-0175">Coiled coil</keyword>
<accession>A0A3B3ZW10</accession>
<dbReference type="SUPFAM" id="SSF58038">
    <property type="entry name" value="SNARE fusion complex"/>
    <property type="match status" value="1"/>
</dbReference>
<dbReference type="PROSITE" id="PS50892">
    <property type="entry name" value="V_SNARE"/>
    <property type="match status" value="1"/>
</dbReference>
<dbReference type="AlphaFoldDB" id="A0A3B3ZW10"/>
<feature type="domain" description="V-SNARE coiled-coil homology" evidence="3">
    <location>
        <begin position="7"/>
        <end position="74"/>
    </location>
</feature>
<sequence>GPDKHCSLEKIQQEVEEVTAILKENVKKIQERAGIIEILDKKAEELKEKFFGFLLFCLVFFILIVNIKSEGLMIHTGNVNNEATDSQERTEEIPVHSIGLRPLVGTCHLPSC</sequence>
<reference evidence="4" key="2">
    <citation type="submission" date="2025-09" db="UniProtKB">
        <authorList>
            <consortium name="Ensembl"/>
        </authorList>
    </citation>
    <scope>IDENTIFICATION</scope>
</reference>
<dbReference type="InterPro" id="IPR042855">
    <property type="entry name" value="V_SNARE_CC"/>
</dbReference>
<proteinExistence type="predicted"/>
<evidence type="ECO:0000256" key="2">
    <source>
        <dbReference type="SAM" id="Phobius"/>
    </source>
</evidence>
<dbReference type="Gene3D" id="1.20.5.110">
    <property type="match status" value="1"/>
</dbReference>
<organism evidence="4 5">
    <name type="scientific">Periophthalmus magnuspinnatus</name>
    <dbReference type="NCBI Taxonomy" id="409849"/>
    <lineage>
        <taxon>Eukaryota</taxon>
        <taxon>Metazoa</taxon>
        <taxon>Chordata</taxon>
        <taxon>Craniata</taxon>
        <taxon>Vertebrata</taxon>
        <taxon>Euteleostomi</taxon>
        <taxon>Actinopterygii</taxon>
        <taxon>Neopterygii</taxon>
        <taxon>Teleostei</taxon>
        <taxon>Neoteleostei</taxon>
        <taxon>Acanthomorphata</taxon>
        <taxon>Gobiaria</taxon>
        <taxon>Gobiiformes</taxon>
        <taxon>Gobioidei</taxon>
        <taxon>Gobiidae</taxon>
        <taxon>Oxudercinae</taxon>
        <taxon>Periophthalmus</taxon>
    </lineage>
</organism>
<reference evidence="4" key="1">
    <citation type="submission" date="2025-08" db="UniProtKB">
        <authorList>
            <consortium name="Ensembl"/>
        </authorList>
    </citation>
    <scope>IDENTIFICATION</scope>
</reference>
<evidence type="ECO:0000313" key="4">
    <source>
        <dbReference type="Ensembl" id="ENSPMGP00000008907.1"/>
    </source>
</evidence>
<dbReference type="Proteomes" id="UP000261520">
    <property type="component" value="Unplaced"/>
</dbReference>
<dbReference type="Ensembl" id="ENSPMGT00000009488.1">
    <property type="protein sequence ID" value="ENSPMGP00000008907.1"/>
    <property type="gene ID" value="ENSPMGG00000007366.1"/>
</dbReference>
<keyword evidence="5" id="KW-1185">Reference proteome</keyword>
<keyword evidence="2" id="KW-0472">Membrane</keyword>
<dbReference type="Pfam" id="PF00957">
    <property type="entry name" value="Synaptobrevin"/>
    <property type="match status" value="1"/>
</dbReference>
<feature type="transmembrane region" description="Helical" evidence="2">
    <location>
        <begin position="50"/>
        <end position="67"/>
    </location>
</feature>
<evidence type="ECO:0000313" key="5">
    <source>
        <dbReference type="Proteomes" id="UP000261520"/>
    </source>
</evidence>
<protein>
    <recommendedName>
        <fullName evidence="3">V-SNARE coiled-coil homology domain-containing protein</fullName>
    </recommendedName>
</protein>
<evidence type="ECO:0000256" key="1">
    <source>
        <dbReference type="PROSITE-ProRule" id="PRU00290"/>
    </source>
</evidence>
<evidence type="ECO:0000259" key="3">
    <source>
        <dbReference type="PROSITE" id="PS50892"/>
    </source>
</evidence>
<keyword evidence="2" id="KW-1133">Transmembrane helix</keyword>
<dbReference type="CDD" id="cd15843">
    <property type="entry name" value="R-SNARE"/>
    <property type="match status" value="1"/>
</dbReference>
<keyword evidence="2" id="KW-0812">Transmembrane</keyword>